<dbReference type="AlphaFoldDB" id="A0A2K8NUE4"/>
<keyword evidence="11" id="KW-1185">Reference proteome</keyword>
<comment type="similarity">
    <text evidence="8">Belongs to the RNR ribonuclease family. RNase R subfamily.</text>
</comment>
<dbReference type="PANTHER" id="PTHR23355">
    <property type="entry name" value="RIBONUCLEASE"/>
    <property type="match status" value="1"/>
</dbReference>
<evidence type="ECO:0000256" key="8">
    <source>
        <dbReference type="HAMAP-Rule" id="MF_01895"/>
    </source>
</evidence>
<evidence type="ECO:0000256" key="7">
    <source>
        <dbReference type="ARBA" id="ARBA00022884"/>
    </source>
</evidence>
<dbReference type="GO" id="GO:0006402">
    <property type="term" value="P:mRNA catabolic process"/>
    <property type="evidence" value="ECO:0007669"/>
    <property type="project" value="TreeGrafter"/>
</dbReference>
<dbReference type="InterPro" id="IPR004476">
    <property type="entry name" value="RNase_II/RNase_R"/>
</dbReference>
<keyword evidence="4 8" id="KW-0540">Nuclease</keyword>
<evidence type="ECO:0000313" key="11">
    <source>
        <dbReference type="Proteomes" id="UP000232063"/>
    </source>
</evidence>
<dbReference type="InterPro" id="IPR011805">
    <property type="entry name" value="RNase_R"/>
</dbReference>
<dbReference type="CDD" id="cd04471">
    <property type="entry name" value="S1_RNase_R"/>
    <property type="match status" value="1"/>
</dbReference>
<evidence type="ECO:0000256" key="1">
    <source>
        <dbReference type="ARBA" id="ARBA00001849"/>
    </source>
</evidence>
<dbReference type="Pfam" id="PF00773">
    <property type="entry name" value="RNB"/>
    <property type="match status" value="1"/>
</dbReference>
<dbReference type="InterPro" id="IPR022966">
    <property type="entry name" value="RNase_II/R_CS"/>
</dbReference>
<evidence type="ECO:0000256" key="3">
    <source>
        <dbReference type="ARBA" id="ARBA00022490"/>
    </source>
</evidence>
<evidence type="ECO:0000256" key="6">
    <source>
        <dbReference type="ARBA" id="ARBA00022839"/>
    </source>
</evidence>
<dbReference type="EMBL" id="CP024963">
    <property type="protein sequence ID" value="ATZ16788.1"/>
    <property type="molecule type" value="Genomic_DNA"/>
</dbReference>
<dbReference type="SUPFAM" id="SSF50249">
    <property type="entry name" value="Nucleic acid-binding proteins"/>
    <property type="match status" value="3"/>
</dbReference>
<comment type="catalytic activity">
    <reaction evidence="1 8">
        <text>Exonucleolytic cleavage in the 3'- to 5'-direction to yield nucleoside 5'-phosphates.</text>
        <dbReference type="EC" id="3.1.13.1"/>
    </reaction>
</comment>
<dbReference type="OrthoDB" id="9764149at2"/>
<gene>
    <name evidence="8 10" type="primary">rnr</name>
    <name evidence="10" type="ORF">ELUMI_v1c00600</name>
</gene>
<evidence type="ECO:0000259" key="9">
    <source>
        <dbReference type="PROSITE" id="PS50126"/>
    </source>
</evidence>
<dbReference type="InterPro" id="IPR003029">
    <property type="entry name" value="S1_domain"/>
</dbReference>
<dbReference type="HAMAP" id="MF_01895">
    <property type="entry name" value="RNase_R"/>
    <property type="match status" value="1"/>
</dbReference>
<dbReference type="Proteomes" id="UP000232063">
    <property type="component" value="Chromosome"/>
</dbReference>
<dbReference type="SMART" id="SM00316">
    <property type="entry name" value="S1"/>
    <property type="match status" value="1"/>
</dbReference>
<sequence length="704" mass="80617">MKETIIQTLKSNDFKISIEDLAQKLKVKDLFELNQDLDSLIHDFKIIKTQNQNIYLLENSKYKAGTLKMNPKGFGFVNDLTQLDADDFFVPPTMTNGAIGSDVIVYQVSKGRDDKIFAEIIEIAERTKEMVIGEIVKSRDGQFLDFIPTDLSLSNFRVVMVNKRDFELKPNMLFKAKILEAKDRKLFVRLKKMIGDSTKAADRILSIAEEFNIKTEFGYKTIKNAEEVNIPVIKEQDEIKRREKTSLIDTMLVTIDGSDSKDLDDSIYVEKVKDGYKLIVAIADVSHYVKPRSPLDNEALLRGNSTYLANKVLPMLPKILSDDLCSLNPNTEKFALACEMMFDQNGNLISKKVYETIMISKARLTYSEVNEYFANKHWTKQPEVAQMLDVAKELYLAIAKIKAANGMINLDVREAKVVMDKDSNVLEIKARETGESEKLIENFMVSANEAVAELIFEKELPFIYRNHQKPEESSLVEWYATIKSFGIDPKLTNLEMIDPKNLNKTLMQIDNQISDPISNELLHLSLLRHMEKAKYGLENVGHFGLASKCYTHFTSPIRRYSDLMVHRYLKQYIIQNEKRDFILQSNQEFINKACPIINETEITSVDCEREVVKVCMVEYLSDKVGRVFDGTISIALKFGFFVQLENMVEGLVHISTLGDGLVYDEKLQTLTKPDNTFYRMGQKVKIKLVGADIKKRTIDFELVK</sequence>
<dbReference type="PROSITE" id="PS01175">
    <property type="entry name" value="RIBONUCLEASE_II"/>
    <property type="match status" value="1"/>
</dbReference>
<dbReference type="SMART" id="SM00955">
    <property type="entry name" value="RNB"/>
    <property type="match status" value="1"/>
</dbReference>
<comment type="function">
    <text evidence="8">3'-5' exoribonuclease that releases 5'-nucleoside monophosphates and is involved in maturation of structured RNAs.</text>
</comment>
<dbReference type="NCBIfam" id="TIGR02063">
    <property type="entry name" value="RNase_R"/>
    <property type="match status" value="1"/>
</dbReference>
<dbReference type="PROSITE" id="PS50126">
    <property type="entry name" value="S1"/>
    <property type="match status" value="1"/>
</dbReference>
<dbReference type="Pfam" id="PF00575">
    <property type="entry name" value="S1"/>
    <property type="match status" value="1"/>
</dbReference>
<name>A0A2K8NUE4_9MOLU</name>
<dbReference type="Pfam" id="PF08206">
    <property type="entry name" value="OB_RNB"/>
    <property type="match status" value="1"/>
</dbReference>
<dbReference type="GO" id="GO:0003723">
    <property type="term" value="F:RNA binding"/>
    <property type="evidence" value="ECO:0007669"/>
    <property type="project" value="UniProtKB-UniRule"/>
</dbReference>
<keyword evidence="6 8" id="KW-0269">Exonuclease</keyword>
<dbReference type="NCBIfam" id="TIGR00358">
    <property type="entry name" value="3_prime_RNase"/>
    <property type="match status" value="1"/>
</dbReference>
<dbReference type="InterPro" id="IPR013223">
    <property type="entry name" value="RNase_B_OB_dom"/>
</dbReference>
<dbReference type="KEGG" id="elj:ELUMI_v1c00600"/>
<feature type="domain" description="S1 motif" evidence="9">
    <location>
        <begin position="625"/>
        <end position="703"/>
    </location>
</feature>
<evidence type="ECO:0000256" key="2">
    <source>
        <dbReference type="ARBA" id="ARBA00004496"/>
    </source>
</evidence>
<dbReference type="InterPro" id="IPR050180">
    <property type="entry name" value="RNR_Ribonuclease"/>
</dbReference>
<keyword evidence="3 8" id="KW-0963">Cytoplasm</keyword>
<dbReference type="InterPro" id="IPR001900">
    <property type="entry name" value="RNase_II/R"/>
</dbReference>
<dbReference type="GO" id="GO:0008859">
    <property type="term" value="F:exoribonuclease II activity"/>
    <property type="evidence" value="ECO:0007669"/>
    <property type="project" value="UniProtKB-UniRule"/>
</dbReference>
<keyword evidence="5 8" id="KW-0378">Hydrolase</keyword>
<organism evidence="10 11">
    <name type="scientific">Williamsoniiplasma luminosum</name>
    <dbReference type="NCBI Taxonomy" id="214888"/>
    <lineage>
        <taxon>Bacteria</taxon>
        <taxon>Bacillati</taxon>
        <taxon>Mycoplasmatota</taxon>
        <taxon>Mollicutes</taxon>
        <taxon>Entomoplasmatales</taxon>
        <taxon>Williamsoniiplasma</taxon>
    </lineage>
</organism>
<keyword evidence="7 8" id="KW-0694">RNA-binding</keyword>
<dbReference type="EC" id="3.1.13.1" evidence="8"/>
<dbReference type="RefSeq" id="WP_025734730.1">
    <property type="nucleotide sequence ID" value="NZ_CP024963.1"/>
</dbReference>
<proteinExistence type="inferred from homology"/>
<evidence type="ECO:0000256" key="4">
    <source>
        <dbReference type="ARBA" id="ARBA00022722"/>
    </source>
</evidence>
<evidence type="ECO:0000256" key="5">
    <source>
        <dbReference type="ARBA" id="ARBA00022801"/>
    </source>
</evidence>
<evidence type="ECO:0000313" key="10">
    <source>
        <dbReference type="EMBL" id="ATZ16788.1"/>
    </source>
</evidence>
<dbReference type="Gene3D" id="2.40.50.140">
    <property type="entry name" value="Nucleic acid-binding proteins"/>
    <property type="match status" value="2"/>
</dbReference>
<comment type="subcellular location">
    <subcellularLocation>
        <location evidence="2 8">Cytoplasm</location>
    </subcellularLocation>
</comment>
<protein>
    <recommendedName>
        <fullName evidence="8">Ribonuclease R</fullName>
        <shortName evidence="8">RNase R</shortName>
        <ecNumber evidence="8">3.1.13.1</ecNumber>
    </recommendedName>
</protein>
<dbReference type="PANTHER" id="PTHR23355:SF9">
    <property type="entry name" value="DIS3-LIKE EXONUCLEASE 2"/>
    <property type="match status" value="1"/>
</dbReference>
<dbReference type="GO" id="GO:0005829">
    <property type="term" value="C:cytosol"/>
    <property type="evidence" value="ECO:0007669"/>
    <property type="project" value="TreeGrafter"/>
</dbReference>
<dbReference type="InterPro" id="IPR012340">
    <property type="entry name" value="NA-bd_OB-fold"/>
</dbReference>
<reference evidence="10 11" key="1">
    <citation type="submission" date="2017-11" db="EMBL/GenBank/DDBJ databases">
        <title>Genome sequence of Entomoplasma luminosum PIMN-1 (ATCC 49195).</title>
        <authorList>
            <person name="Lo W.-S."/>
            <person name="Gasparich G.E."/>
            <person name="Kuo C.-H."/>
        </authorList>
    </citation>
    <scope>NUCLEOTIDE SEQUENCE [LARGE SCALE GENOMIC DNA]</scope>
    <source>
        <strain evidence="10 11">PIMN-1</strain>
    </source>
</reference>
<accession>A0A2K8NUE4</accession>